<keyword evidence="5" id="KW-1185">Reference proteome</keyword>
<dbReference type="InterPro" id="IPR054722">
    <property type="entry name" value="PolX-like_BBD"/>
</dbReference>
<dbReference type="Proteomes" id="UP001151760">
    <property type="component" value="Unassembled WGS sequence"/>
</dbReference>
<organism evidence="4 5">
    <name type="scientific">Tanacetum coccineum</name>
    <dbReference type="NCBI Taxonomy" id="301880"/>
    <lineage>
        <taxon>Eukaryota</taxon>
        <taxon>Viridiplantae</taxon>
        <taxon>Streptophyta</taxon>
        <taxon>Embryophyta</taxon>
        <taxon>Tracheophyta</taxon>
        <taxon>Spermatophyta</taxon>
        <taxon>Magnoliopsida</taxon>
        <taxon>eudicotyledons</taxon>
        <taxon>Gunneridae</taxon>
        <taxon>Pentapetalae</taxon>
        <taxon>asterids</taxon>
        <taxon>campanulids</taxon>
        <taxon>Asterales</taxon>
        <taxon>Asteraceae</taxon>
        <taxon>Asteroideae</taxon>
        <taxon>Anthemideae</taxon>
        <taxon>Anthemidinae</taxon>
        <taxon>Tanacetum</taxon>
    </lineage>
</organism>
<keyword evidence="1" id="KW-0378">Hydrolase</keyword>
<keyword evidence="1" id="KW-0645">Protease</keyword>
<dbReference type="Pfam" id="PF22936">
    <property type="entry name" value="Pol_BBD"/>
    <property type="match status" value="1"/>
</dbReference>
<dbReference type="SUPFAM" id="SSF53098">
    <property type="entry name" value="Ribonuclease H-like"/>
    <property type="match status" value="1"/>
</dbReference>
<dbReference type="InterPro" id="IPR001584">
    <property type="entry name" value="Integrase_cat-core"/>
</dbReference>
<proteinExistence type="predicted"/>
<dbReference type="InterPro" id="IPR039537">
    <property type="entry name" value="Retrotran_Ty1/copia-like"/>
</dbReference>
<accession>A0ABQ5IQ40</accession>
<reference evidence="4" key="1">
    <citation type="journal article" date="2022" name="Int. J. Mol. Sci.">
        <title>Draft Genome of Tanacetum Coccineum: Genomic Comparison of Closely Related Tanacetum-Family Plants.</title>
        <authorList>
            <person name="Yamashiro T."/>
            <person name="Shiraishi A."/>
            <person name="Nakayama K."/>
            <person name="Satake H."/>
        </authorList>
    </citation>
    <scope>NUCLEOTIDE SEQUENCE</scope>
</reference>
<evidence type="ECO:0000256" key="1">
    <source>
        <dbReference type="ARBA" id="ARBA00022670"/>
    </source>
</evidence>
<dbReference type="Gene3D" id="3.30.420.10">
    <property type="entry name" value="Ribonuclease H-like superfamily/Ribonuclease H"/>
    <property type="match status" value="1"/>
</dbReference>
<dbReference type="PANTHER" id="PTHR42648">
    <property type="entry name" value="TRANSPOSASE, PUTATIVE-RELATED"/>
    <property type="match status" value="1"/>
</dbReference>
<protein>
    <submittedName>
        <fullName evidence="4">Retrovirus-related pol polyprotein from transposon TNT 1-94</fullName>
    </submittedName>
</protein>
<sequence>MTENRKLFTSYKAYDGGHVIFRSNLKGKVIGGGNITHDSITITNVEHVSCLAFNLISVGQLCDDDCVVSFTKLDCDISKNGKLLGSQGNANNRTRKEVSTTRVLELLHLDLIGPSLIQSYEGNFYTLIIIDDHSNYTWVVFVESKDDVLEKFKILCKKPKNLHDCSIVSIVTNHSSEFDKLQFGSFCEQHGMSYNLLGPFTSQSIEIVERTHRKLRNMSRDSLPEPKSSSSVEDDRIDEPIVQDLNGPLSLQVNVSDEGYPKRLKEARGHPIEQVIGELNERTLRSKTKQA</sequence>
<dbReference type="InterPro" id="IPR036397">
    <property type="entry name" value="RNaseH_sf"/>
</dbReference>
<comment type="caution">
    <text evidence="4">The sequence shown here is derived from an EMBL/GenBank/DDBJ whole genome shotgun (WGS) entry which is preliminary data.</text>
</comment>
<dbReference type="InterPro" id="IPR012337">
    <property type="entry name" value="RNaseH-like_sf"/>
</dbReference>
<evidence type="ECO:0000313" key="4">
    <source>
        <dbReference type="EMBL" id="GJU01323.1"/>
    </source>
</evidence>
<reference evidence="4" key="2">
    <citation type="submission" date="2022-01" db="EMBL/GenBank/DDBJ databases">
        <authorList>
            <person name="Yamashiro T."/>
            <person name="Shiraishi A."/>
            <person name="Satake H."/>
            <person name="Nakayama K."/>
        </authorList>
    </citation>
    <scope>NUCLEOTIDE SEQUENCE</scope>
</reference>
<feature type="domain" description="Integrase catalytic" evidence="3">
    <location>
        <begin position="98"/>
        <end position="269"/>
    </location>
</feature>
<gene>
    <name evidence="4" type="ORF">Tco_1111661</name>
</gene>
<feature type="region of interest" description="Disordered" evidence="2">
    <location>
        <begin position="216"/>
        <end position="239"/>
    </location>
</feature>
<name>A0ABQ5IQ40_9ASTR</name>
<evidence type="ECO:0000259" key="3">
    <source>
        <dbReference type="PROSITE" id="PS50994"/>
    </source>
</evidence>
<evidence type="ECO:0000256" key="2">
    <source>
        <dbReference type="SAM" id="MobiDB-lite"/>
    </source>
</evidence>
<dbReference type="PANTHER" id="PTHR42648:SF21">
    <property type="entry name" value="CYSTEINE-RICH RLK (RECEPTOR-LIKE PROTEIN KINASE) 8"/>
    <property type="match status" value="1"/>
</dbReference>
<dbReference type="EMBL" id="BQNB010020953">
    <property type="protein sequence ID" value="GJU01323.1"/>
    <property type="molecule type" value="Genomic_DNA"/>
</dbReference>
<dbReference type="PROSITE" id="PS50994">
    <property type="entry name" value="INTEGRASE"/>
    <property type="match status" value="1"/>
</dbReference>
<evidence type="ECO:0000313" key="5">
    <source>
        <dbReference type="Proteomes" id="UP001151760"/>
    </source>
</evidence>